<keyword evidence="1" id="KW-1133">Transmembrane helix</keyword>
<feature type="transmembrane region" description="Helical" evidence="1">
    <location>
        <begin position="45"/>
        <end position="62"/>
    </location>
</feature>
<accession>A0A6A6UPA0</accession>
<reference evidence="2" key="1">
    <citation type="journal article" date="2020" name="Stud. Mycol.">
        <title>101 Dothideomycetes genomes: a test case for predicting lifestyles and emergence of pathogens.</title>
        <authorList>
            <person name="Haridas S."/>
            <person name="Albert R."/>
            <person name="Binder M."/>
            <person name="Bloem J."/>
            <person name="Labutti K."/>
            <person name="Salamov A."/>
            <person name="Andreopoulos B."/>
            <person name="Baker S."/>
            <person name="Barry K."/>
            <person name="Bills G."/>
            <person name="Bluhm B."/>
            <person name="Cannon C."/>
            <person name="Castanera R."/>
            <person name="Culley D."/>
            <person name="Daum C."/>
            <person name="Ezra D."/>
            <person name="Gonzalez J."/>
            <person name="Henrissat B."/>
            <person name="Kuo A."/>
            <person name="Liang C."/>
            <person name="Lipzen A."/>
            <person name="Lutzoni F."/>
            <person name="Magnuson J."/>
            <person name="Mondo S."/>
            <person name="Nolan M."/>
            <person name="Ohm R."/>
            <person name="Pangilinan J."/>
            <person name="Park H.-J."/>
            <person name="Ramirez L."/>
            <person name="Alfaro M."/>
            <person name="Sun H."/>
            <person name="Tritt A."/>
            <person name="Yoshinaga Y."/>
            <person name="Zwiers L.-H."/>
            <person name="Turgeon B."/>
            <person name="Goodwin S."/>
            <person name="Spatafora J."/>
            <person name="Crous P."/>
            <person name="Grigoriev I."/>
        </authorList>
    </citation>
    <scope>NUCLEOTIDE SEQUENCE</scope>
    <source>
        <strain evidence="2">CBS 115976</strain>
    </source>
</reference>
<keyword evidence="1" id="KW-0472">Membrane</keyword>
<dbReference type="AlphaFoldDB" id="A0A6A6UPA0"/>
<feature type="transmembrane region" description="Helical" evidence="1">
    <location>
        <begin position="77"/>
        <end position="101"/>
    </location>
</feature>
<protein>
    <recommendedName>
        <fullName evidence="4">Transmembrane protein</fullName>
    </recommendedName>
</protein>
<evidence type="ECO:0008006" key="4">
    <source>
        <dbReference type="Google" id="ProtNLM"/>
    </source>
</evidence>
<keyword evidence="1" id="KW-0812">Transmembrane</keyword>
<name>A0A6A6UPA0_9PEZI</name>
<evidence type="ECO:0000313" key="3">
    <source>
        <dbReference type="Proteomes" id="UP000799302"/>
    </source>
</evidence>
<keyword evidence="3" id="KW-1185">Reference proteome</keyword>
<evidence type="ECO:0000256" key="1">
    <source>
        <dbReference type="SAM" id="Phobius"/>
    </source>
</evidence>
<gene>
    <name evidence="2" type="ORF">BT63DRAFT_451310</name>
</gene>
<proteinExistence type="predicted"/>
<organism evidence="2 3">
    <name type="scientific">Microthyrium microscopicum</name>
    <dbReference type="NCBI Taxonomy" id="703497"/>
    <lineage>
        <taxon>Eukaryota</taxon>
        <taxon>Fungi</taxon>
        <taxon>Dikarya</taxon>
        <taxon>Ascomycota</taxon>
        <taxon>Pezizomycotina</taxon>
        <taxon>Dothideomycetes</taxon>
        <taxon>Dothideomycetes incertae sedis</taxon>
        <taxon>Microthyriales</taxon>
        <taxon>Microthyriaceae</taxon>
        <taxon>Microthyrium</taxon>
    </lineage>
</organism>
<sequence>MSTPMPKPSSNTSHTTTKVPKVASTWDRICTTTKTLYDHDKHPEILFLITVLSLFVYRSYFFTPHPYLADKCLADRIVFYVLAVTFTTLGMVFCVPVFLIISGHCTVSIVRIIREWIKAVWEWIRPAREWIDRFAKRVAVEAEEIRRTDGLLKEKAHCNCCKFS</sequence>
<evidence type="ECO:0000313" key="2">
    <source>
        <dbReference type="EMBL" id="KAF2673273.1"/>
    </source>
</evidence>
<dbReference type="EMBL" id="MU004231">
    <property type="protein sequence ID" value="KAF2673273.1"/>
    <property type="molecule type" value="Genomic_DNA"/>
</dbReference>
<dbReference type="Proteomes" id="UP000799302">
    <property type="component" value="Unassembled WGS sequence"/>
</dbReference>